<reference evidence="6 7" key="1">
    <citation type="submission" date="2021-01" db="EMBL/GenBank/DDBJ databases">
        <title>Genome seq and assembly of Devosia sp. LEGU1.</title>
        <authorList>
            <person name="Chhetri G."/>
        </authorList>
    </citation>
    <scope>NUCLEOTIDE SEQUENCE [LARGE SCALE GENOMIC DNA]</scope>
    <source>
        <strain evidence="6 7">LEGU1</strain>
    </source>
</reference>
<dbReference type="Proteomes" id="UP000595857">
    <property type="component" value="Chromosome"/>
</dbReference>
<dbReference type="PANTHER" id="PTHR43649">
    <property type="entry name" value="ARABINOSE-BINDING PROTEIN-RELATED"/>
    <property type="match status" value="1"/>
</dbReference>
<feature type="signal peptide" evidence="5">
    <location>
        <begin position="1"/>
        <end position="24"/>
    </location>
</feature>
<comment type="subcellular location">
    <subcellularLocation>
        <location evidence="1">Periplasm</location>
    </subcellularLocation>
</comment>
<evidence type="ECO:0008006" key="8">
    <source>
        <dbReference type="Google" id="ProtNLM"/>
    </source>
</evidence>
<evidence type="ECO:0000256" key="3">
    <source>
        <dbReference type="ARBA" id="ARBA00022448"/>
    </source>
</evidence>
<sequence>MNKLAAMAALGVALSAVSSAAALAQDANQYRDAAVAEAKRIAEGIEPGGYVEVIGQNSGAEGQTLQDVYAAFSEATGIEVRYTGTQDITAIVQSRIQAGNPPNVADIQLGEAIDLAENGQLVDLTAAFGDELTANFGEMLLETASYDGKVFGVYQGMNPFMVWYNPKSYTGPEAPQDWQAIVDWTNEQAKAGNAVWCAAQNAGAGSGFPGAQIVDNIFLKKYGPELYAQWGSGELPWTSEEVKWAFEEFGRVVMQDSHVQGGVIGALSTPISTGYTGLVTDPATCQISLWGAWVPGLIGETAVPGDNIDFFRVPASDPAFYGNELFQSAISVGFTDDAATKAFLQYIASTPAQTYLASLNRWPVANQNVSADVYPSPLLQKIASEYLSGDVQFAAGPNVLNGAATGSAYYKAIVSYMQNPGDLDNILAGIEATTE</sequence>
<dbReference type="Pfam" id="PF13416">
    <property type="entry name" value="SBP_bac_8"/>
    <property type="match status" value="1"/>
</dbReference>
<keyword evidence="4" id="KW-0574">Periplasm</keyword>
<feature type="chain" id="PRO_5045815847" description="Carbohydrate ABC transporter substrate-binding protein" evidence="5">
    <location>
        <begin position="25"/>
        <end position="435"/>
    </location>
</feature>
<dbReference type="SUPFAM" id="SSF53850">
    <property type="entry name" value="Periplasmic binding protein-like II"/>
    <property type="match status" value="1"/>
</dbReference>
<dbReference type="PANTHER" id="PTHR43649:SF29">
    <property type="entry name" value="OSMOPROTECTIVE COMPOUNDS-BINDING PROTEIN GGTB"/>
    <property type="match status" value="1"/>
</dbReference>
<evidence type="ECO:0000256" key="5">
    <source>
        <dbReference type="SAM" id="SignalP"/>
    </source>
</evidence>
<evidence type="ECO:0000256" key="2">
    <source>
        <dbReference type="ARBA" id="ARBA00008520"/>
    </source>
</evidence>
<accession>A0ABX7CC09</accession>
<name>A0ABX7CC09_9HYPH</name>
<evidence type="ECO:0000256" key="4">
    <source>
        <dbReference type="ARBA" id="ARBA00022764"/>
    </source>
</evidence>
<dbReference type="Gene3D" id="3.40.190.10">
    <property type="entry name" value="Periplasmic binding protein-like II"/>
    <property type="match status" value="2"/>
</dbReference>
<protein>
    <recommendedName>
        <fullName evidence="8">Carbohydrate ABC transporter substrate-binding protein</fullName>
    </recommendedName>
</protein>
<evidence type="ECO:0000313" key="6">
    <source>
        <dbReference type="EMBL" id="QQR39491.1"/>
    </source>
</evidence>
<dbReference type="EMBL" id="CP068046">
    <property type="protein sequence ID" value="QQR39491.1"/>
    <property type="molecule type" value="Genomic_DNA"/>
</dbReference>
<dbReference type="RefSeq" id="WP_201633708.1">
    <property type="nucleotide sequence ID" value="NZ_CP068046.1"/>
</dbReference>
<dbReference type="InterPro" id="IPR050490">
    <property type="entry name" value="Bact_solute-bd_prot1"/>
</dbReference>
<keyword evidence="7" id="KW-1185">Reference proteome</keyword>
<organism evidence="6 7">
    <name type="scientific">Devosia rhizoryzae</name>
    <dbReference type="NCBI Taxonomy" id="2774137"/>
    <lineage>
        <taxon>Bacteria</taxon>
        <taxon>Pseudomonadati</taxon>
        <taxon>Pseudomonadota</taxon>
        <taxon>Alphaproteobacteria</taxon>
        <taxon>Hyphomicrobiales</taxon>
        <taxon>Devosiaceae</taxon>
        <taxon>Devosia</taxon>
    </lineage>
</organism>
<evidence type="ECO:0000313" key="7">
    <source>
        <dbReference type="Proteomes" id="UP000595857"/>
    </source>
</evidence>
<comment type="similarity">
    <text evidence="2">Belongs to the bacterial solute-binding protein 1 family.</text>
</comment>
<proteinExistence type="inferred from homology"/>
<evidence type="ECO:0000256" key="1">
    <source>
        <dbReference type="ARBA" id="ARBA00004418"/>
    </source>
</evidence>
<keyword evidence="5" id="KW-0732">Signal</keyword>
<dbReference type="InterPro" id="IPR006059">
    <property type="entry name" value="SBP"/>
</dbReference>
<gene>
    <name evidence="6" type="ORF">JI748_00255</name>
</gene>
<keyword evidence="3" id="KW-0813">Transport</keyword>